<feature type="compositionally biased region" description="Gly residues" evidence="3">
    <location>
        <begin position="1158"/>
        <end position="1168"/>
    </location>
</feature>
<organism evidence="6 7">
    <name type="scientific">Drosophila gunungcola</name>
    <name type="common">fruit fly</name>
    <dbReference type="NCBI Taxonomy" id="103775"/>
    <lineage>
        <taxon>Eukaryota</taxon>
        <taxon>Metazoa</taxon>
        <taxon>Ecdysozoa</taxon>
        <taxon>Arthropoda</taxon>
        <taxon>Hexapoda</taxon>
        <taxon>Insecta</taxon>
        <taxon>Pterygota</taxon>
        <taxon>Neoptera</taxon>
        <taxon>Endopterygota</taxon>
        <taxon>Diptera</taxon>
        <taxon>Brachycera</taxon>
        <taxon>Muscomorpha</taxon>
        <taxon>Ephydroidea</taxon>
        <taxon>Drosophilidae</taxon>
        <taxon>Drosophila</taxon>
        <taxon>Sophophora</taxon>
    </lineage>
</organism>
<dbReference type="SMART" id="SM01302">
    <property type="entry name" value="Raptor_N"/>
    <property type="match status" value="1"/>
</dbReference>
<dbReference type="GO" id="GO:0009267">
    <property type="term" value="P:cellular response to starvation"/>
    <property type="evidence" value="ECO:0007669"/>
    <property type="project" value="TreeGrafter"/>
</dbReference>
<dbReference type="PANTHER" id="PTHR12848">
    <property type="entry name" value="REGULATORY-ASSOCIATED PROTEIN OF MTOR"/>
    <property type="match status" value="1"/>
</dbReference>
<gene>
    <name evidence="6" type="ORF">M5D96_013231</name>
</gene>
<feature type="compositionally biased region" description="Polar residues" evidence="3">
    <location>
        <begin position="243"/>
        <end position="254"/>
    </location>
</feature>
<dbReference type="SUPFAM" id="SSF48371">
    <property type="entry name" value="ARM repeat"/>
    <property type="match status" value="1"/>
</dbReference>
<dbReference type="Proteomes" id="UP001059596">
    <property type="component" value="Unassembled WGS sequence"/>
</dbReference>
<feature type="region of interest" description="Disordered" evidence="3">
    <location>
        <begin position="1109"/>
        <end position="1168"/>
    </location>
</feature>
<evidence type="ECO:0000313" key="6">
    <source>
        <dbReference type="EMBL" id="KAI8033986.1"/>
    </source>
</evidence>
<evidence type="ECO:0000256" key="1">
    <source>
        <dbReference type="ARBA" id="ARBA00022574"/>
    </source>
</evidence>
<evidence type="ECO:0000256" key="2">
    <source>
        <dbReference type="ARBA" id="ARBA00022737"/>
    </source>
</evidence>
<dbReference type="InterPro" id="IPR036322">
    <property type="entry name" value="WD40_repeat_dom_sf"/>
</dbReference>
<name>A0A9P9YBN3_9MUSC</name>
<dbReference type="InterPro" id="IPR029033">
    <property type="entry name" value="His_PPase_superfam"/>
</dbReference>
<evidence type="ECO:0000259" key="5">
    <source>
        <dbReference type="SMART" id="SM01302"/>
    </source>
</evidence>
<dbReference type="GO" id="GO:0010506">
    <property type="term" value="P:regulation of autophagy"/>
    <property type="evidence" value="ECO:0007669"/>
    <property type="project" value="TreeGrafter"/>
</dbReference>
<evidence type="ECO:0000256" key="3">
    <source>
        <dbReference type="SAM" id="MobiDB-lite"/>
    </source>
</evidence>
<feature type="compositionally biased region" description="Gly residues" evidence="3">
    <location>
        <begin position="223"/>
        <end position="236"/>
    </location>
</feature>
<feature type="region of interest" description="Disordered" evidence="3">
    <location>
        <begin position="1315"/>
        <end position="1363"/>
    </location>
</feature>
<accession>A0A9P9YBN3</accession>
<feature type="region of interest" description="Disordered" evidence="3">
    <location>
        <begin position="219"/>
        <end position="254"/>
    </location>
</feature>
<dbReference type="SUPFAM" id="SSF53254">
    <property type="entry name" value="Phosphoglycerate mutase-like"/>
    <property type="match status" value="2"/>
</dbReference>
<keyword evidence="7" id="KW-1185">Reference proteome</keyword>
<keyword evidence="1" id="KW-0853">WD repeat</keyword>
<proteinExistence type="predicted"/>
<dbReference type="GO" id="GO:0038202">
    <property type="term" value="P:TORC1 signaling"/>
    <property type="evidence" value="ECO:0007669"/>
    <property type="project" value="TreeGrafter"/>
</dbReference>
<dbReference type="Gene3D" id="3.40.50.1240">
    <property type="entry name" value="Phosphoglycerate mutase-like"/>
    <property type="match status" value="2"/>
</dbReference>
<evidence type="ECO:0000256" key="4">
    <source>
        <dbReference type="SAM" id="SignalP"/>
    </source>
</evidence>
<dbReference type="Pfam" id="PF14538">
    <property type="entry name" value="Raptor_N"/>
    <property type="match status" value="1"/>
</dbReference>
<dbReference type="GO" id="GO:0016791">
    <property type="term" value="F:phosphatase activity"/>
    <property type="evidence" value="ECO:0007669"/>
    <property type="project" value="UniProtKB-ARBA"/>
</dbReference>
<dbReference type="InterPro" id="IPR000560">
    <property type="entry name" value="His_Pase_clade-2"/>
</dbReference>
<dbReference type="GO" id="GO:0030674">
    <property type="term" value="F:protein-macromolecule adaptor activity"/>
    <property type="evidence" value="ECO:0007669"/>
    <property type="project" value="TreeGrafter"/>
</dbReference>
<feature type="compositionally biased region" description="Polar residues" evidence="3">
    <location>
        <begin position="1350"/>
        <end position="1361"/>
    </location>
</feature>
<dbReference type="GO" id="GO:0005737">
    <property type="term" value="C:cytoplasm"/>
    <property type="evidence" value="ECO:0007669"/>
    <property type="project" value="TreeGrafter"/>
</dbReference>
<dbReference type="InterPro" id="IPR004083">
    <property type="entry name" value="Raptor"/>
</dbReference>
<feature type="compositionally biased region" description="Low complexity" evidence="3">
    <location>
        <begin position="1120"/>
        <end position="1142"/>
    </location>
</feature>
<sequence>MLNRFYCLFLLTPLLCFVVGVSWAEEEAKGECRRLKREDIEGRLSTKTPYRAIANYDETPPQYAGCHPTRIWSIIRHGTRNPSESVILQAQNRLAEIKNLILDQRKPPICSAELKKLRQWSWKHLNATEDEKLLVAEGEDELIELAERMQHRFRDLLPELYSPEWYFFKYTATQRTLKSAQSFATGLFGRHRIHSVRYPPPLHEDPVLRSASAAVAVAVEESSGGGGGGSGSGSGSNGSVAEQQVSTKQETKSAESLSSLIRKRHESFLCGRWDDPVLLIMEFLEQIERCQTAALEEQMASSQQDLRELLRSLKREDHSLLLITQHVEQISDILAADGPDQYSLGCLRDLIKTMRLEWPRDDSLRLMMQEIQSKGLPALPPPENICFGERLRDDRCPLSLQTKRHKERIQAMLYERQPWRIRERMKTASVALVLCLNIGVDPPDVVKIQPCSRLECWIDPSSVSPPKAMELIGSNLQMQYERWQPRARYKKCHDPTVDDVKKLCTSLRRNAKGERILFHYNGHGVPKPTANGEIWVFNKTFTQYIPLSIFELITWMSAPSIYVYDCSNAGIIINSFQPYAEQHEHELEKALAAAQQRGGVQQVASGGGAANASAANVGIGSQQVQLPNQLVSYKNCIHLAACAANEILPMNAQLPADLFTSCLTTPINIALKWYAMQEKLGMVPRIQSELIDKIPGKVNDRRTMMGELNWIFTAITDTIAWNTLPRELFQRLFRQDLLVASLFRNFLLAERILRSHDCTPVSLPALPPCYRHPMWKAWDLVVDLALQQLPEILDHNAPYRQLPFFEHQLTAFQVWLDSESESRTPPEQLPIVLQVLLSQVHRLRALELLARFLDLGPWAVNLALGVGIFPYVLKLLQSSTRELRPVLVFIWAKILAVDPSCQVDLVKEYKYFLSVLQDTAVSKEHRTLSAFVLSSIVHNFLLGQTSALQGPLLSICLEQLNDGSWLLRQWLAICLGMLWQNFEKARWSGARDLAHEKLYVLLRDAIPEVRAAAVFALGTFISSVTDRSEEQANNIDRIIAITMLETVGEDMSPLVRMELAAALQWMVLLFESQFVAVYLAEHMRGHASAAAAAAASFVMCGDPRDLTSSTHSLERHVTMRRGASSSSISNMGGASTASSAVGSSGGNTLGRSKSGSGASSGGRGAGGAAAGTNSIPFQSIFTKLWLGICNLAQDPFPRVAAIAQEIVDHVRDTALCPIMAAKEATMATASEKCSSLSVSLPPSPNTRVNYLGGGGGGGSGVGPGGAGAAGESPPVGAAASGASHWAQKLRLSGSGGGVAGAGDPQTILQRKLRTSSINDETDSGAPAYSRGAAGAGGLGLPSGPRESTHSARSSGSESNQYLEPGHSLTPIVLTEFIPWAISYFTRPGKERYSSAEGAAEEGRQRFPVDRNSAELRRRRSRFMRNDFVRRHARRQHQEQSDRFGYDVCVWNRKTQFTPSIVKLLPYEPQIAVAYREKVLVYDFQYNSVRTYGAEALGGVSTTGSSSGYGSGSGSSSSLNGSTPRKTGLPSGGGGSSAAPFARVSSIEFINAQDMALNLVAHEDGVVRVWQSSTSTSGSSSSSEDAPSKARLVTAWTALGQVNQHGYRQRSGGSIGKGAGAGAAADAMSSGSGCGSIVTAWQQCSQHLVIGGGGCRFVRIWDVERELKLADIPLGRSEACVRVLAPYLPNMRSDVILAGCDDGSVLLFDKRCSPQDARISVLRRHSAPLLHASLRANETVLVSGCTEGRISVSDVRASQSQFASGVGVGMGVGERVLHEWEAGGDVTAIASHQLADTVACGNASKIGIYSLDGRVQKVLRTNEGFIGPKIGHPTWLSFHAYKVQLAVGFVDNTFYKGCAKWKTDVDKNPETLVNARRFLAEPQMQSAVEQVRRSTRLPDLRPEDVQLMYTVCAFETAWHRPPRSSSSSSSSSSSYSSRSATDSVWCNFFDVAALEALEFFEDLEYYWNDGYGYELTHRIACPAIADMFAAIGSSEKEERRANATLYFTHSGTLLKLLAHLGLARDKKPLTHKHFASERRWRTSQIDAFATNLAFLRYDCDKEEPQVLVLHQERVVRLPQCPQDKDLCPLATLRRTFAKSVDHCDVEELCRVVAN</sequence>
<dbReference type="FunFam" id="1.25.10.10:FF:000276">
    <property type="entry name" value="Regulatory-associated protein of mTOR isoform 1"/>
    <property type="match status" value="1"/>
</dbReference>
<dbReference type="InterPro" id="IPR029347">
    <property type="entry name" value="Raptor_N"/>
</dbReference>
<evidence type="ECO:0000313" key="7">
    <source>
        <dbReference type="Proteomes" id="UP001059596"/>
    </source>
</evidence>
<dbReference type="Gene3D" id="2.130.10.10">
    <property type="entry name" value="YVTN repeat-like/Quinoprotein amine dehydrogenase"/>
    <property type="match status" value="1"/>
</dbReference>
<dbReference type="EMBL" id="JAMKOV010000087">
    <property type="protein sequence ID" value="KAI8033986.1"/>
    <property type="molecule type" value="Genomic_DNA"/>
</dbReference>
<feature type="compositionally biased region" description="Low complexity" evidence="3">
    <location>
        <begin position="1513"/>
        <end position="1522"/>
    </location>
</feature>
<keyword evidence="2" id="KW-0677">Repeat</keyword>
<dbReference type="GO" id="GO:0030307">
    <property type="term" value="P:positive regulation of cell growth"/>
    <property type="evidence" value="ECO:0007669"/>
    <property type="project" value="TreeGrafter"/>
</dbReference>
<dbReference type="GO" id="GO:0071230">
    <property type="term" value="P:cellular response to amino acid stimulus"/>
    <property type="evidence" value="ECO:0007669"/>
    <property type="project" value="TreeGrafter"/>
</dbReference>
<dbReference type="Gene3D" id="1.25.10.10">
    <property type="entry name" value="Leucine-rich Repeat Variant"/>
    <property type="match status" value="1"/>
</dbReference>
<feature type="chain" id="PRO_5040320064" description="Raptor N-terminal CASPase-like domain-containing protein" evidence="4">
    <location>
        <begin position="25"/>
        <end position="2113"/>
    </location>
</feature>
<feature type="compositionally biased region" description="Low complexity" evidence="3">
    <location>
        <begin position="1269"/>
        <end position="1281"/>
    </location>
</feature>
<dbReference type="GO" id="GO:0031931">
    <property type="term" value="C:TORC1 complex"/>
    <property type="evidence" value="ECO:0007669"/>
    <property type="project" value="InterPro"/>
</dbReference>
<comment type="caution">
    <text evidence="6">The sequence shown here is derived from an EMBL/GenBank/DDBJ whole genome shotgun (WGS) entry which is preliminary data.</text>
</comment>
<protein>
    <recommendedName>
        <fullName evidence="5">Raptor N-terminal CASPase-like domain-containing protein</fullName>
    </recommendedName>
</protein>
<dbReference type="PANTHER" id="PTHR12848:SF16">
    <property type="entry name" value="REGULATORY-ASSOCIATED PROTEIN OF MTOR"/>
    <property type="match status" value="1"/>
</dbReference>
<feature type="compositionally biased region" description="Low complexity" evidence="3">
    <location>
        <begin position="1323"/>
        <end position="1332"/>
    </location>
</feature>
<feature type="region of interest" description="Disordered" evidence="3">
    <location>
        <begin position="1502"/>
        <end position="1534"/>
    </location>
</feature>
<dbReference type="SUPFAM" id="SSF50978">
    <property type="entry name" value="WD40 repeat-like"/>
    <property type="match status" value="1"/>
</dbReference>
<dbReference type="InterPro" id="IPR015943">
    <property type="entry name" value="WD40/YVTN_repeat-like_dom_sf"/>
</dbReference>
<feature type="domain" description="Raptor N-terminal CASPase-like" evidence="5">
    <location>
        <begin position="424"/>
        <end position="577"/>
    </location>
</feature>
<dbReference type="InterPro" id="IPR011989">
    <property type="entry name" value="ARM-like"/>
</dbReference>
<feature type="region of interest" description="Disordered" evidence="3">
    <location>
        <begin position="1261"/>
        <end position="1281"/>
    </location>
</feature>
<dbReference type="InterPro" id="IPR016024">
    <property type="entry name" value="ARM-type_fold"/>
</dbReference>
<reference evidence="6" key="1">
    <citation type="journal article" date="2023" name="Genome Biol. Evol.">
        <title>Long-read-based Genome Assembly of Drosophila gunungcola Reveals Fewer Chemosensory Genes in Flower-breeding Species.</title>
        <authorList>
            <person name="Negi A."/>
            <person name="Liao B.Y."/>
            <person name="Yeh S.D."/>
        </authorList>
    </citation>
    <scope>NUCLEOTIDE SEQUENCE</scope>
    <source>
        <strain evidence="6">Sukarami</strain>
    </source>
</reference>
<feature type="signal peptide" evidence="4">
    <location>
        <begin position="1"/>
        <end position="24"/>
    </location>
</feature>
<dbReference type="PRINTS" id="PR01547">
    <property type="entry name" value="YEAST176DUF"/>
</dbReference>
<dbReference type="Pfam" id="PF00328">
    <property type="entry name" value="His_Phos_2"/>
    <property type="match status" value="2"/>
</dbReference>
<keyword evidence="4" id="KW-0732">Signal</keyword>